<reference evidence="2 3" key="2">
    <citation type="submission" date="2018-04" db="EMBL/GenBank/DDBJ databases">
        <title>OglaRS2 (Oryza glaberrima Reference Sequence Version 2).</title>
        <authorList>
            <person name="Zhang J."/>
            <person name="Kudrna D."/>
            <person name="Lee S."/>
            <person name="Talag J."/>
            <person name="Rajasekar S."/>
            <person name="Wing R.A."/>
        </authorList>
    </citation>
    <scope>NUCLEOTIDE SEQUENCE [LARGE SCALE GENOMIC DNA]</scope>
    <source>
        <strain evidence="2 3">cv. IRGC 96717</strain>
    </source>
</reference>
<reference evidence="2" key="1">
    <citation type="submission" date="2015-06" db="UniProtKB">
        <authorList>
            <consortium name="EnsemblPlants"/>
        </authorList>
    </citation>
    <scope>IDENTIFICATION</scope>
</reference>
<protein>
    <submittedName>
        <fullName evidence="2">Uncharacterized protein</fullName>
    </submittedName>
</protein>
<dbReference type="HOGENOM" id="CLU_2201108_0_0_1"/>
<proteinExistence type="predicted"/>
<evidence type="ECO:0000313" key="3">
    <source>
        <dbReference type="Proteomes" id="UP000007306"/>
    </source>
</evidence>
<evidence type="ECO:0000256" key="1">
    <source>
        <dbReference type="SAM" id="MobiDB-lite"/>
    </source>
</evidence>
<accession>I1QHW5</accession>
<dbReference type="Proteomes" id="UP000007306">
    <property type="component" value="Chromosome 8"/>
</dbReference>
<keyword evidence="3" id="KW-1185">Reference proteome</keyword>
<evidence type="ECO:0000313" key="2">
    <source>
        <dbReference type="EnsemblPlants" id="ORGLA08G0101600.1"/>
    </source>
</evidence>
<dbReference type="PROSITE" id="PS51257">
    <property type="entry name" value="PROKAR_LIPOPROTEIN"/>
    <property type="match status" value="1"/>
</dbReference>
<name>I1QHW5_ORYGL</name>
<organism evidence="2 3">
    <name type="scientific">Oryza glaberrima</name>
    <name type="common">African rice</name>
    <dbReference type="NCBI Taxonomy" id="4538"/>
    <lineage>
        <taxon>Eukaryota</taxon>
        <taxon>Viridiplantae</taxon>
        <taxon>Streptophyta</taxon>
        <taxon>Embryophyta</taxon>
        <taxon>Tracheophyta</taxon>
        <taxon>Spermatophyta</taxon>
        <taxon>Magnoliopsida</taxon>
        <taxon>Liliopsida</taxon>
        <taxon>Poales</taxon>
        <taxon>Poaceae</taxon>
        <taxon>BOP clade</taxon>
        <taxon>Oryzoideae</taxon>
        <taxon>Oryzeae</taxon>
        <taxon>Oryzinae</taxon>
        <taxon>Oryza</taxon>
    </lineage>
</organism>
<sequence>MEARSAAAGCHGLLAACLKMKGRMSLLGLVCCLETTTKKKTQIPSLVMPPCCSPTGSSRAHLPWEFGAPDSTAQAVVPNDLVRCSDGEDEQWREERKKEDGGNSAQKV</sequence>
<dbReference type="AlphaFoldDB" id="I1QHW5"/>
<dbReference type="Gramene" id="ORGLA08G0101600.1">
    <property type="protein sequence ID" value="ORGLA08G0101600.1"/>
    <property type="gene ID" value="ORGLA08G0101600"/>
</dbReference>
<feature type="region of interest" description="Disordered" evidence="1">
    <location>
        <begin position="84"/>
        <end position="108"/>
    </location>
</feature>
<dbReference type="EnsemblPlants" id="ORGLA08G0101600.1">
    <property type="protein sequence ID" value="ORGLA08G0101600.1"/>
    <property type="gene ID" value="ORGLA08G0101600"/>
</dbReference>